<dbReference type="Gene3D" id="2.70.98.10">
    <property type="match status" value="1"/>
</dbReference>
<dbReference type="InterPro" id="IPR008183">
    <property type="entry name" value="Aldose_1/G6P_1-epimerase"/>
</dbReference>
<evidence type="ECO:0000313" key="10">
    <source>
        <dbReference type="Proteomes" id="UP000095463"/>
    </source>
</evidence>
<gene>
    <name evidence="9" type="ORF">VW23_021140</name>
</gene>
<dbReference type="GO" id="GO:0033499">
    <property type="term" value="P:galactose catabolic process via UDP-galactose, Leloir pathway"/>
    <property type="evidence" value="ECO:0007669"/>
    <property type="project" value="TreeGrafter"/>
</dbReference>
<dbReference type="Pfam" id="PF01263">
    <property type="entry name" value="Aldose_epim"/>
    <property type="match status" value="1"/>
</dbReference>
<sequence length="333" mass="36585">MSVAVEEFGSFNGKRVEQFKLRSDTGVEVDIISWGVLVRDWRVPVAGGLRSVVLGYDKFDSYPAHSPYFGSLAGRVANRIKDAKFTLDGKTYQLKTNFVGHTLHGGPEGIGRLVWDGEADSANNAVRFTLDSPDGAMGFPGNVKFTATYTLTGNRLRLDLSAKADRRTPINVVQHQYFNLGTGSDVLDHSYKIDAAAYTELGGPLIPTGAILPVDGTIWDFREGRTMRDAAGKPIDYDGNVVLNTDRRFEDPVAVVTGPDKLLTLKLYTDRPGLQVYNSVTTDVSAEGKHYGNHCGFCLEDQDLPDAVNHPHFPSTIYGPDRDYSHRVDIEIA</sequence>
<dbReference type="OrthoDB" id="9779408at2"/>
<evidence type="ECO:0000256" key="3">
    <source>
        <dbReference type="ARBA" id="ARBA00023235"/>
    </source>
</evidence>
<dbReference type="InterPro" id="IPR047215">
    <property type="entry name" value="Galactose_mutarotase-like"/>
</dbReference>
<keyword evidence="4 5" id="KW-0119">Carbohydrate metabolism</keyword>
<dbReference type="CDD" id="cd09019">
    <property type="entry name" value="galactose_mutarotase_like"/>
    <property type="match status" value="1"/>
</dbReference>
<dbReference type="GO" id="GO:0004034">
    <property type="term" value="F:aldose 1-epimerase activity"/>
    <property type="evidence" value="ECO:0007669"/>
    <property type="project" value="UniProtKB-EC"/>
</dbReference>
<dbReference type="PIRSF" id="PIRSF005096">
    <property type="entry name" value="GALM"/>
    <property type="match status" value="1"/>
</dbReference>
<organism evidence="9 10">
    <name type="scientific">Devosia insulae DS-56</name>
    <dbReference type="NCBI Taxonomy" id="1116389"/>
    <lineage>
        <taxon>Bacteria</taxon>
        <taxon>Pseudomonadati</taxon>
        <taxon>Pseudomonadota</taxon>
        <taxon>Alphaproteobacteria</taxon>
        <taxon>Hyphomicrobiales</taxon>
        <taxon>Devosiaceae</taxon>
        <taxon>Devosia</taxon>
    </lineage>
</organism>
<keyword evidence="3 5" id="KW-0413">Isomerase</keyword>
<evidence type="ECO:0000256" key="7">
    <source>
        <dbReference type="PIRSR" id="PIRSR005096-2"/>
    </source>
</evidence>
<evidence type="ECO:0000256" key="5">
    <source>
        <dbReference type="PIRNR" id="PIRNR005096"/>
    </source>
</evidence>
<comment type="catalytic activity">
    <reaction evidence="5">
        <text>alpha-D-glucose = beta-D-glucose</text>
        <dbReference type="Rhea" id="RHEA:10264"/>
        <dbReference type="ChEBI" id="CHEBI:15903"/>
        <dbReference type="ChEBI" id="CHEBI:17925"/>
        <dbReference type="EC" id="5.1.3.3"/>
    </reaction>
</comment>
<name>A0A1E5XPF2_9HYPH</name>
<dbReference type="GO" id="GO:0030246">
    <property type="term" value="F:carbohydrate binding"/>
    <property type="evidence" value="ECO:0007669"/>
    <property type="project" value="InterPro"/>
</dbReference>
<evidence type="ECO:0000256" key="6">
    <source>
        <dbReference type="PIRSR" id="PIRSR005096-1"/>
    </source>
</evidence>
<comment type="caution">
    <text evidence="9">The sequence shown here is derived from an EMBL/GenBank/DDBJ whole genome shotgun (WGS) entry which is preliminary data.</text>
</comment>
<evidence type="ECO:0000256" key="1">
    <source>
        <dbReference type="ARBA" id="ARBA00005028"/>
    </source>
</evidence>
<evidence type="ECO:0000256" key="4">
    <source>
        <dbReference type="ARBA" id="ARBA00023277"/>
    </source>
</evidence>
<dbReference type="Proteomes" id="UP000095463">
    <property type="component" value="Unassembled WGS sequence"/>
</dbReference>
<reference evidence="9 10" key="1">
    <citation type="journal article" date="2015" name="Genome Announc.">
        <title>Genome Assemblies of Three Soil-Associated Devosia species: D. insulae, D. limi, and D. soli.</title>
        <authorList>
            <person name="Hassan Y.I."/>
            <person name="Lepp D."/>
            <person name="Zhou T."/>
        </authorList>
    </citation>
    <scope>NUCLEOTIDE SEQUENCE [LARGE SCALE GENOMIC DNA]</scope>
    <source>
        <strain evidence="9 10">DS-56</strain>
    </source>
</reference>
<comment type="pathway">
    <text evidence="1 5">Carbohydrate metabolism; hexose metabolism.</text>
</comment>
<dbReference type="AlphaFoldDB" id="A0A1E5XPF2"/>
<feature type="active site" description="Proton donor" evidence="6">
    <location>
        <position position="175"/>
    </location>
</feature>
<dbReference type="InterPro" id="IPR015443">
    <property type="entry name" value="Aldose_1-epimerase"/>
</dbReference>
<dbReference type="RefSeq" id="WP_069910312.1">
    <property type="nucleotide sequence ID" value="NZ_LAJE02000204.1"/>
</dbReference>
<feature type="binding site" evidence="8">
    <location>
        <begin position="175"/>
        <end position="177"/>
    </location>
    <ligand>
        <name>beta-D-galactose</name>
        <dbReference type="ChEBI" id="CHEBI:27667"/>
    </ligand>
</feature>
<dbReference type="PANTHER" id="PTHR10091:SF0">
    <property type="entry name" value="GALACTOSE MUTAROTASE"/>
    <property type="match status" value="1"/>
</dbReference>
<evidence type="ECO:0000313" key="9">
    <source>
        <dbReference type="EMBL" id="OEO30473.1"/>
    </source>
</evidence>
<dbReference type="PANTHER" id="PTHR10091">
    <property type="entry name" value="ALDOSE-1-EPIMERASE"/>
    <property type="match status" value="1"/>
</dbReference>
<proteinExistence type="inferred from homology"/>
<dbReference type="UniPathway" id="UPA00242"/>
<dbReference type="EC" id="5.1.3.3" evidence="5"/>
<accession>A0A1E5XPF2</accession>
<dbReference type="SUPFAM" id="SSF74650">
    <property type="entry name" value="Galactose mutarotase-like"/>
    <property type="match status" value="1"/>
</dbReference>
<feature type="active site" description="Proton acceptor" evidence="6">
    <location>
        <position position="300"/>
    </location>
</feature>
<dbReference type="InterPro" id="IPR011013">
    <property type="entry name" value="Gal_mutarotase_sf_dom"/>
</dbReference>
<dbReference type="GO" id="GO:0006006">
    <property type="term" value="P:glucose metabolic process"/>
    <property type="evidence" value="ECO:0007669"/>
    <property type="project" value="TreeGrafter"/>
</dbReference>
<evidence type="ECO:0000256" key="2">
    <source>
        <dbReference type="ARBA" id="ARBA00006206"/>
    </source>
</evidence>
<dbReference type="EMBL" id="LAJE02000204">
    <property type="protein sequence ID" value="OEO30473.1"/>
    <property type="molecule type" value="Genomic_DNA"/>
</dbReference>
<feature type="binding site" evidence="8">
    <location>
        <begin position="78"/>
        <end position="79"/>
    </location>
    <ligand>
        <name>beta-D-galactose</name>
        <dbReference type="ChEBI" id="CHEBI:27667"/>
    </ligand>
</feature>
<keyword evidence="10" id="KW-1185">Reference proteome</keyword>
<protein>
    <recommendedName>
        <fullName evidence="5">Aldose 1-epimerase</fullName>
        <ecNumber evidence="5">5.1.3.3</ecNumber>
    </recommendedName>
</protein>
<feature type="binding site" evidence="7">
    <location>
        <position position="238"/>
    </location>
    <ligand>
        <name>beta-D-galactose</name>
        <dbReference type="ChEBI" id="CHEBI:27667"/>
    </ligand>
</feature>
<evidence type="ECO:0000256" key="8">
    <source>
        <dbReference type="PIRSR" id="PIRSR005096-3"/>
    </source>
</evidence>
<dbReference type="InterPro" id="IPR014718">
    <property type="entry name" value="GH-type_carb-bd"/>
</dbReference>
<comment type="similarity">
    <text evidence="2 5">Belongs to the aldose epimerase family.</text>
</comment>